<reference evidence="2 3" key="1">
    <citation type="journal article" date="2012" name="Eukaryot. Cell">
        <title>Draft genome sequence of Wickerhamomyces ciferrii NRRL Y-1031 F-60-10.</title>
        <authorList>
            <person name="Schneider J."/>
            <person name="Andrea H."/>
            <person name="Blom J."/>
            <person name="Jaenicke S."/>
            <person name="Ruckert C."/>
            <person name="Schorsch C."/>
            <person name="Szczepanowski R."/>
            <person name="Farwick M."/>
            <person name="Goesmann A."/>
            <person name="Puhler A."/>
            <person name="Schaffer S."/>
            <person name="Tauch A."/>
            <person name="Kohler T."/>
            <person name="Brinkrolf K."/>
        </authorList>
    </citation>
    <scope>NUCLEOTIDE SEQUENCE [LARGE SCALE GENOMIC DNA]</scope>
    <source>
        <strain evidence="3">ATCC 14091 / BCRC 22168 / CBS 111 / JCM 3599 / NBRC 0793 / NRRL Y-1031 F-60-10</strain>
    </source>
</reference>
<proteinExistence type="predicted"/>
<feature type="region of interest" description="Disordered" evidence="1">
    <location>
        <begin position="215"/>
        <end position="235"/>
    </location>
</feature>
<dbReference type="Proteomes" id="UP000009328">
    <property type="component" value="Unassembled WGS sequence"/>
</dbReference>
<dbReference type="HOGENOM" id="CLU_814332_0_0_1"/>
<gene>
    <name evidence="2" type="primary">MYO2B</name>
    <name evidence="2" type="ORF">BN7_2016</name>
</gene>
<feature type="compositionally biased region" description="Acidic residues" evidence="1">
    <location>
        <begin position="92"/>
        <end position="112"/>
    </location>
</feature>
<name>K0KHI0_WICCF</name>
<accession>K0KHI0</accession>
<dbReference type="EMBL" id="CAIF01000047">
    <property type="protein sequence ID" value="CCH42471.1"/>
    <property type="molecule type" value="Genomic_DNA"/>
</dbReference>
<keyword evidence="3" id="KW-1185">Reference proteome</keyword>
<dbReference type="AlphaFoldDB" id="K0KHI0"/>
<dbReference type="InParanoid" id="K0KHI0"/>
<protein>
    <submittedName>
        <fullName evidence="2">Myosin-2</fullName>
    </submittedName>
</protein>
<evidence type="ECO:0000313" key="2">
    <source>
        <dbReference type="EMBL" id="CCH42471.1"/>
    </source>
</evidence>
<organism evidence="2 3">
    <name type="scientific">Wickerhamomyces ciferrii (strain ATCC 14091 / BCRC 22168 / CBS 111 / JCM 3599 / NBRC 0793 / NRRL Y-1031 F-60-10)</name>
    <name type="common">Yeast</name>
    <name type="synonym">Pichia ciferrii</name>
    <dbReference type="NCBI Taxonomy" id="1206466"/>
    <lineage>
        <taxon>Eukaryota</taxon>
        <taxon>Fungi</taxon>
        <taxon>Dikarya</taxon>
        <taxon>Ascomycota</taxon>
        <taxon>Saccharomycotina</taxon>
        <taxon>Saccharomycetes</taxon>
        <taxon>Phaffomycetales</taxon>
        <taxon>Wickerhamomycetaceae</taxon>
        <taxon>Wickerhamomyces</taxon>
    </lineage>
</organism>
<evidence type="ECO:0000313" key="3">
    <source>
        <dbReference type="Proteomes" id="UP000009328"/>
    </source>
</evidence>
<evidence type="ECO:0000256" key="1">
    <source>
        <dbReference type="SAM" id="MobiDB-lite"/>
    </source>
</evidence>
<feature type="compositionally biased region" description="Acidic residues" evidence="1">
    <location>
        <begin position="58"/>
        <end position="75"/>
    </location>
</feature>
<dbReference type="STRING" id="1206466.K0KHI0"/>
<comment type="caution">
    <text evidence="2">The sequence shown here is derived from an EMBL/GenBank/DDBJ whole genome shotgun (WGS) entry which is preliminary data.</text>
</comment>
<sequence>MAYNQSFHQPVQSGLISTNSSSSNVLALGNNQSQRSSRYGELSSSGAGSWVVFAPSVEEDEDEVLSTTNEYDDDEKVNSSLDIVSEHRNKEDQDDDDDDDSDSLIDSLDTDEDLKLSLPTHDGSGNFMNTSLNNQDEDHLDIFNKDLSKEDFITNRIDNWRREQAKILIEELHQSNSSSNSLLNERSHVDELLASWGVDDRDPIDSNLDIDHKEKRTTELRTQRNTTIKDSSKPYKHGTKRFYGDDIFENYTEWEVNMIKKVAKQLSSSLIRDKRSQESNFEISTGLKSRRSSLLSNLSKNSINNYFMNTQSYFWQKDLSSAHSSISTTSIVLGNNWGDVM</sequence>
<feature type="region of interest" description="Disordered" evidence="1">
    <location>
        <begin position="58"/>
        <end position="126"/>
    </location>
</feature>